<proteinExistence type="predicted"/>
<dbReference type="Gene3D" id="2.40.400.10">
    <property type="entry name" value="Acetoacetate decarboxylase-like"/>
    <property type="match status" value="1"/>
</dbReference>
<evidence type="ECO:0000313" key="2">
    <source>
        <dbReference type="Proteomes" id="UP001501495"/>
    </source>
</evidence>
<organism evidence="1 2">
    <name type="scientific">Nocardioides fonticola</name>
    <dbReference type="NCBI Taxonomy" id="450363"/>
    <lineage>
        <taxon>Bacteria</taxon>
        <taxon>Bacillati</taxon>
        <taxon>Actinomycetota</taxon>
        <taxon>Actinomycetes</taxon>
        <taxon>Propionibacteriales</taxon>
        <taxon>Nocardioidaceae</taxon>
        <taxon>Nocardioides</taxon>
    </lineage>
</organism>
<keyword evidence="2" id="KW-1185">Reference proteome</keyword>
<comment type="caution">
    <text evidence="1">The sequence shown here is derived from an EMBL/GenBank/DDBJ whole genome shotgun (WGS) entry which is preliminary data.</text>
</comment>
<dbReference type="InterPro" id="IPR018644">
    <property type="entry name" value="DUF2071"/>
</dbReference>
<dbReference type="InterPro" id="IPR023375">
    <property type="entry name" value="ADC_dom_sf"/>
</dbReference>
<dbReference type="Pfam" id="PF09844">
    <property type="entry name" value="DUF2071"/>
    <property type="match status" value="1"/>
</dbReference>
<dbReference type="PANTHER" id="PTHR39186:SF1">
    <property type="entry name" value="DUF2071 DOMAIN-CONTAINING PROTEIN"/>
    <property type="match status" value="1"/>
</dbReference>
<reference evidence="2" key="1">
    <citation type="journal article" date="2019" name="Int. J. Syst. Evol. Microbiol.">
        <title>The Global Catalogue of Microorganisms (GCM) 10K type strain sequencing project: providing services to taxonomists for standard genome sequencing and annotation.</title>
        <authorList>
            <consortium name="The Broad Institute Genomics Platform"/>
            <consortium name="The Broad Institute Genome Sequencing Center for Infectious Disease"/>
            <person name="Wu L."/>
            <person name="Ma J."/>
        </authorList>
    </citation>
    <scope>NUCLEOTIDE SEQUENCE [LARGE SCALE GENOMIC DNA]</scope>
    <source>
        <strain evidence="2">JCM 16703</strain>
    </source>
</reference>
<evidence type="ECO:0000313" key="1">
    <source>
        <dbReference type="EMBL" id="GAA4124976.1"/>
    </source>
</evidence>
<name>A0ABP7XST4_9ACTN</name>
<gene>
    <name evidence="1" type="ORF">GCM10022215_33050</name>
</gene>
<dbReference type="PANTHER" id="PTHR39186">
    <property type="entry name" value="DUF2071 FAMILY PROTEIN"/>
    <property type="match status" value="1"/>
</dbReference>
<dbReference type="Proteomes" id="UP001501495">
    <property type="component" value="Unassembled WGS sequence"/>
</dbReference>
<dbReference type="EMBL" id="BAAAZH010000026">
    <property type="protein sequence ID" value="GAA4124976.1"/>
    <property type="molecule type" value="Genomic_DNA"/>
</dbReference>
<accession>A0ABP7XST4</accession>
<protein>
    <submittedName>
        <fullName evidence="1">YqjF family protein</fullName>
    </submittedName>
</protein>
<sequence>MEPLDPLALVEPVDRHAPVLRGPVLMNQDWRDLTYLHWAVDPERVADRMPPGVRPDVHDGATYVGLVLFHMVDAGFGRRSEVPYFGTFLETNVRLYSVDADGRRGVVFLSLDADRLAVVLAARAGFGVPYRWASMSHGARVVPGGVRHTYRARLRWPGVRARSLVEVEVGDPRPATPLDDFLSARWRLHTSIAGRTLRVPNQHEPWPLHDARVVRLEDELVASVGFPGLTDTEPDHIAFSPGVHTIFGLPQRVAGV</sequence>
<dbReference type="SUPFAM" id="SSF160104">
    <property type="entry name" value="Acetoacetate decarboxylase-like"/>
    <property type="match status" value="1"/>
</dbReference>